<dbReference type="Pfam" id="PF00536">
    <property type="entry name" value="SAM_1"/>
    <property type="match status" value="1"/>
</dbReference>
<dbReference type="FunFam" id="1.10.150.50:FF:000054">
    <property type="entry name" value="Sterile alpha motif domain-containing protein"/>
    <property type="match status" value="1"/>
</dbReference>
<dbReference type="Proteomes" id="UP000796880">
    <property type="component" value="Unassembled WGS sequence"/>
</dbReference>
<proteinExistence type="predicted"/>
<evidence type="ECO:0000313" key="5">
    <source>
        <dbReference type="Proteomes" id="UP000796880"/>
    </source>
</evidence>
<dbReference type="SMART" id="SM00454">
    <property type="entry name" value="SAM"/>
    <property type="match status" value="1"/>
</dbReference>
<dbReference type="EMBL" id="VOIH02000012">
    <property type="protein sequence ID" value="KAF3431338.1"/>
    <property type="molecule type" value="Genomic_DNA"/>
</dbReference>
<dbReference type="InterPro" id="IPR013761">
    <property type="entry name" value="SAM/pointed_sf"/>
</dbReference>
<dbReference type="SUPFAM" id="SSF47769">
    <property type="entry name" value="SAM/Pointed domain"/>
    <property type="match status" value="1"/>
</dbReference>
<evidence type="ECO:0000256" key="2">
    <source>
        <dbReference type="SAM" id="MobiDB-lite"/>
    </source>
</evidence>
<dbReference type="OrthoDB" id="76949at2759"/>
<comment type="caution">
    <text evidence="4">The sequence shown here is derived from an EMBL/GenBank/DDBJ whole genome shotgun (WGS) entry which is preliminary data.</text>
</comment>
<sequence length="345" mass="37951">MAETSRARVTITLGRGGQVVKKPGSGADFSFNDSMPVAGNKRSVRDRLGSNADSSALHGSVFNGNSKRQRRDTAMSSLGTNSLDDVRIGKDDLRLKLMQKNASRRAQSDDYQKLGDLREKLSKAVRPPVSSIDSRVPSIDSQQRLPQPKDTGVLGRIPSTRSADDMPRVDSFRSPYSPWTLDHIRRRSPDRILGTSRGISPQRNVEELQRRPLNRTFNDVRPIPYVSKDLVDTARPMGAVNFVPNSSLPPGPAKPVAPHLNQLPPPPSGTGIVSKGPYMVDEQQTVDGLLHSLGLGKYAIIFKAEEVDMTALKQMGENDLKELGIPMGPRKKILLALLPRSRRQQ</sequence>
<keyword evidence="5" id="KW-1185">Reference proteome</keyword>
<organism evidence="4 5">
    <name type="scientific">Rhamnella rubrinervis</name>
    <dbReference type="NCBI Taxonomy" id="2594499"/>
    <lineage>
        <taxon>Eukaryota</taxon>
        <taxon>Viridiplantae</taxon>
        <taxon>Streptophyta</taxon>
        <taxon>Embryophyta</taxon>
        <taxon>Tracheophyta</taxon>
        <taxon>Spermatophyta</taxon>
        <taxon>Magnoliopsida</taxon>
        <taxon>eudicotyledons</taxon>
        <taxon>Gunneridae</taxon>
        <taxon>Pentapetalae</taxon>
        <taxon>rosids</taxon>
        <taxon>fabids</taxon>
        <taxon>Rosales</taxon>
        <taxon>Rhamnaceae</taxon>
        <taxon>rhamnoid group</taxon>
        <taxon>Rhamneae</taxon>
        <taxon>Rhamnella</taxon>
    </lineage>
</organism>
<protein>
    <recommendedName>
        <fullName evidence="3">SAM domain-containing protein</fullName>
    </recommendedName>
</protein>
<evidence type="ECO:0000313" key="4">
    <source>
        <dbReference type="EMBL" id="KAF3431338.1"/>
    </source>
</evidence>
<name>A0A8K0GNX9_9ROSA</name>
<evidence type="ECO:0000256" key="1">
    <source>
        <dbReference type="ARBA" id="ARBA00022737"/>
    </source>
</evidence>
<evidence type="ECO:0000259" key="3">
    <source>
        <dbReference type="PROSITE" id="PS50105"/>
    </source>
</evidence>
<dbReference type="PANTHER" id="PTHR10627">
    <property type="entry name" value="SCP160"/>
    <property type="match status" value="1"/>
</dbReference>
<gene>
    <name evidence="4" type="ORF">FNV43_RR26069</name>
</gene>
<dbReference type="PROSITE" id="PS50105">
    <property type="entry name" value="SAM_DOMAIN"/>
    <property type="match status" value="1"/>
</dbReference>
<keyword evidence="1" id="KW-0677">Repeat</keyword>
<accession>A0A8K0GNX9</accession>
<dbReference type="InterPro" id="IPR001660">
    <property type="entry name" value="SAM"/>
</dbReference>
<feature type="domain" description="SAM" evidence="3">
    <location>
        <begin position="281"/>
        <end position="344"/>
    </location>
</feature>
<dbReference type="PANTHER" id="PTHR10627:SF74">
    <property type="entry name" value="OS08G0526500 PROTEIN"/>
    <property type="match status" value="1"/>
</dbReference>
<dbReference type="AlphaFoldDB" id="A0A8K0GNX9"/>
<reference evidence="4" key="1">
    <citation type="submission" date="2020-03" db="EMBL/GenBank/DDBJ databases">
        <title>A high-quality chromosome-level genome assembly of a woody plant with both climbing and erect habits, Rhamnella rubrinervis.</title>
        <authorList>
            <person name="Lu Z."/>
            <person name="Yang Y."/>
            <person name="Zhu X."/>
            <person name="Sun Y."/>
        </authorList>
    </citation>
    <scope>NUCLEOTIDE SEQUENCE</scope>
    <source>
        <strain evidence="4">BYM</strain>
        <tissue evidence="4">Leaf</tissue>
    </source>
</reference>
<feature type="region of interest" description="Disordered" evidence="2">
    <location>
        <begin position="124"/>
        <end position="169"/>
    </location>
</feature>
<dbReference type="Gene3D" id="1.10.150.50">
    <property type="entry name" value="Transcription Factor, Ets-1"/>
    <property type="match status" value="1"/>
</dbReference>
<feature type="region of interest" description="Disordered" evidence="2">
    <location>
        <begin position="46"/>
        <end position="81"/>
    </location>
</feature>